<evidence type="ECO:0000256" key="2">
    <source>
        <dbReference type="SAM" id="MobiDB-lite"/>
    </source>
</evidence>
<dbReference type="Proteomes" id="UP000248349">
    <property type="component" value="Unassembled WGS sequence"/>
</dbReference>
<evidence type="ECO:0008006" key="6">
    <source>
        <dbReference type="Google" id="ProtNLM"/>
    </source>
</evidence>
<dbReference type="InterPro" id="IPR039367">
    <property type="entry name" value="Och1-like"/>
</dbReference>
<dbReference type="GeneID" id="37079440"/>
<organism evidence="4 5">
    <name type="scientific">Aspergillus saccharolyticus JOP 1030-1</name>
    <dbReference type="NCBI Taxonomy" id="1450539"/>
    <lineage>
        <taxon>Eukaryota</taxon>
        <taxon>Fungi</taxon>
        <taxon>Dikarya</taxon>
        <taxon>Ascomycota</taxon>
        <taxon>Pezizomycotina</taxon>
        <taxon>Eurotiomycetes</taxon>
        <taxon>Eurotiomycetidae</taxon>
        <taxon>Eurotiales</taxon>
        <taxon>Aspergillaceae</taxon>
        <taxon>Aspergillus</taxon>
        <taxon>Aspergillus subgen. Circumdati</taxon>
    </lineage>
</organism>
<dbReference type="InterPro" id="IPR029044">
    <property type="entry name" value="Nucleotide-diphossugar_trans"/>
</dbReference>
<dbReference type="Gene3D" id="3.90.550.20">
    <property type="match status" value="1"/>
</dbReference>
<dbReference type="GO" id="GO:0000136">
    <property type="term" value="C:mannan polymerase complex"/>
    <property type="evidence" value="ECO:0007669"/>
    <property type="project" value="TreeGrafter"/>
</dbReference>
<dbReference type="OrthoDB" id="409543at2759"/>
<proteinExistence type="inferred from homology"/>
<gene>
    <name evidence="4" type="ORF">BP01DRAFT_393102</name>
</gene>
<dbReference type="AlphaFoldDB" id="A0A318Z8U2"/>
<sequence>MPLPLRPLQLLQAVLAVCVFVALFHSGRTTTQQVEQRPAFEQKLAHHLHLPPEPEPEPESAQKLEHEERDMIIPRTIHHLLLAMPNHPVTSFHPTAHTLSWLHSGWKVEYWSEEACVQLAREVDAEGRYAAVLRGLPSAVLVSDFCRYLILLVRGGVYNDLDVRLVRELPWEVMFHSPGFGEEVEEEEEGGSRGLSDGPPRAKEMEMEMEMASPPAVIIGLEGDTSTPGLPRPPQFVQWTMVAAPGHPIFAGVLRRIVETTEEYTRQAAHNPAAVAPDIMAWTGPGVWTEAVLEYLDVDEGMLHTLRNLQHTIRIKDVVVLPKRGFAITQGEDHSSPEVLVKHYFAGTWKTAECRVWWRWVGWC</sequence>
<accession>A0A318Z8U2</accession>
<feature type="chain" id="PRO_5016256376" description="Alpha-1,6-mannosyltransferase subunit" evidence="3">
    <location>
        <begin position="30"/>
        <end position="364"/>
    </location>
</feature>
<evidence type="ECO:0000256" key="1">
    <source>
        <dbReference type="ARBA" id="ARBA00009003"/>
    </source>
</evidence>
<dbReference type="Pfam" id="PF04488">
    <property type="entry name" value="Gly_transf_sug"/>
    <property type="match status" value="1"/>
</dbReference>
<dbReference type="PANTHER" id="PTHR31834:SF1">
    <property type="entry name" value="INITIATION-SPECIFIC ALPHA-1,6-MANNOSYLTRANSFERASE"/>
    <property type="match status" value="1"/>
</dbReference>
<feature type="signal peptide" evidence="3">
    <location>
        <begin position="1"/>
        <end position="29"/>
    </location>
</feature>
<protein>
    <recommendedName>
        <fullName evidence="6">Alpha-1,6-mannosyltransferase subunit</fullName>
    </recommendedName>
</protein>
<evidence type="ECO:0000256" key="3">
    <source>
        <dbReference type="SAM" id="SignalP"/>
    </source>
</evidence>
<dbReference type="SUPFAM" id="SSF53448">
    <property type="entry name" value="Nucleotide-diphospho-sugar transferases"/>
    <property type="match status" value="1"/>
</dbReference>
<dbReference type="GO" id="GO:0006487">
    <property type="term" value="P:protein N-linked glycosylation"/>
    <property type="evidence" value="ECO:0007669"/>
    <property type="project" value="TreeGrafter"/>
</dbReference>
<evidence type="ECO:0000313" key="4">
    <source>
        <dbReference type="EMBL" id="PYH43765.1"/>
    </source>
</evidence>
<comment type="similarity">
    <text evidence="1">Belongs to the glycosyltransferase 32 family.</text>
</comment>
<feature type="region of interest" description="Disordered" evidence="2">
    <location>
        <begin position="181"/>
        <end position="202"/>
    </location>
</feature>
<dbReference type="PANTHER" id="PTHR31834">
    <property type="entry name" value="INITIATION-SPECIFIC ALPHA-1,6-MANNOSYLTRANSFERASE"/>
    <property type="match status" value="1"/>
</dbReference>
<evidence type="ECO:0000313" key="5">
    <source>
        <dbReference type="Proteomes" id="UP000248349"/>
    </source>
</evidence>
<name>A0A318Z8U2_9EURO</name>
<dbReference type="RefSeq" id="XP_025429747.1">
    <property type="nucleotide sequence ID" value="XM_025578211.1"/>
</dbReference>
<dbReference type="GO" id="GO:0000009">
    <property type="term" value="F:alpha-1,6-mannosyltransferase activity"/>
    <property type="evidence" value="ECO:0007669"/>
    <property type="project" value="InterPro"/>
</dbReference>
<reference evidence="4 5" key="1">
    <citation type="submission" date="2016-12" db="EMBL/GenBank/DDBJ databases">
        <title>The genomes of Aspergillus section Nigri reveals drivers in fungal speciation.</title>
        <authorList>
            <consortium name="DOE Joint Genome Institute"/>
            <person name="Vesth T.C."/>
            <person name="Nybo J."/>
            <person name="Theobald S."/>
            <person name="Brandl J."/>
            <person name="Frisvad J.C."/>
            <person name="Nielsen K.F."/>
            <person name="Lyhne E.K."/>
            <person name="Kogle M.E."/>
            <person name="Kuo A."/>
            <person name="Riley R."/>
            <person name="Clum A."/>
            <person name="Nolan M."/>
            <person name="Lipzen A."/>
            <person name="Salamov A."/>
            <person name="Henrissat B."/>
            <person name="Wiebenga A."/>
            <person name="De Vries R.P."/>
            <person name="Grigoriev I.V."/>
            <person name="Mortensen U.H."/>
            <person name="Andersen M.R."/>
            <person name="Baker S.E."/>
        </authorList>
    </citation>
    <scope>NUCLEOTIDE SEQUENCE [LARGE SCALE GENOMIC DNA]</scope>
    <source>
        <strain evidence="4 5">JOP 1030-1</strain>
    </source>
</reference>
<dbReference type="EMBL" id="KZ821241">
    <property type="protein sequence ID" value="PYH43765.1"/>
    <property type="molecule type" value="Genomic_DNA"/>
</dbReference>
<keyword evidence="5" id="KW-1185">Reference proteome</keyword>
<keyword evidence="3" id="KW-0732">Signal</keyword>
<dbReference type="InterPro" id="IPR007577">
    <property type="entry name" value="GlycoTrfase_DXD_sugar-bd_CS"/>
</dbReference>